<keyword evidence="1" id="KW-0472">Membrane</keyword>
<evidence type="ECO:0000313" key="2">
    <source>
        <dbReference type="EMBL" id="QPT16040.1"/>
    </source>
</evidence>
<keyword evidence="4" id="KW-1185">Reference proteome</keyword>
<evidence type="ECO:0000313" key="4">
    <source>
        <dbReference type="Proteomes" id="UP000595058"/>
    </source>
</evidence>
<evidence type="ECO:0000313" key="3">
    <source>
        <dbReference type="EMBL" id="WAE53994.1"/>
    </source>
</evidence>
<organism evidence="3 5">
    <name type="scientific">Stutzerimonas frequens</name>
    <dbReference type="NCBI Taxonomy" id="2968969"/>
    <lineage>
        <taxon>Bacteria</taxon>
        <taxon>Pseudomonadati</taxon>
        <taxon>Pseudomonadota</taxon>
        <taxon>Gammaproteobacteria</taxon>
        <taxon>Pseudomonadales</taxon>
        <taxon>Pseudomonadaceae</taxon>
        <taxon>Stutzerimonas</taxon>
    </lineage>
</organism>
<dbReference type="AlphaFoldDB" id="A0AA47E738"/>
<dbReference type="RefSeq" id="WP_063541311.1">
    <property type="nucleotide sequence ID" value="NZ_CP045416.1"/>
</dbReference>
<dbReference type="EMBL" id="CP113257">
    <property type="protein sequence ID" value="WAE53994.1"/>
    <property type="molecule type" value="Genomic_DNA"/>
</dbReference>
<dbReference type="Proteomes" id="UP000595058">
    <property type="component" value="Chromosome"/>
</dbReference>
<gene>
    <name evidence="2" type="ORF">I6G34_11175</name>
    <name evidence="3" type="ORF">OSV15_07430</name>
</gene>
<name>A0AA47E738_9GAMM</name>
<evidence type="ECO:0000256" key="1">
    <source>
        <dbReference type="SAM" id="Phobius"/>
    </source>
</evidence>
<keyword evidence="1" id="KW-0812">Transmembrane</keyword>
<reference evidence="3" key="2">
    <citation type="submission" date="2022-11" db="EMBL/GenBank/DDBJ databases">
        <title>Genomic of Pseudomonas TF18.</title>
        <authorList>
            <person name="Liu T."/>
        </authorList>
    </citation>
    <scope>NUCLEOTIDE SEQUENCE</scope>
    <source>
        <strain evidence="3">TF18</strain>
    </source>
</reference>
<reference evidence="2 4" key="1">
    <citation type="submission" date="2020-12" db="EMBL/GenBank/DDBJ databases">
        <title>FDA dAtabase for Regulatory Grade micrObial Sequences (FDA-ARGOS): Supporting development and validation of Infectious Disease Dx tests.</title>
        <authorList>
            <person name="Sproer C."/>
            <person name="Gronow S."/>
            <person name="Severitt S."/>
            <person name="Schroder I."/>
            <person name="Tallon L."/>
            <person name="Sadzewicz L."/>
            <person name="Zhao X."/>
            <person name="Boylan J."/>
            <person name="Ott S."/>
            <person name="Bowen H."/>
            <person name="Vavikolanu K."/>
            <person name="Mehta A."/>
            <person name="Aluvathingal J."/>
            <person name="Nadendla S."/>
            <person name="Lowell S."/>
            <person name="Myers T."/>
            <person name="Yan Y."/>
            <person name="Sichtig H."/>
        </authorList>
    </citation>
    <scope>NUCLEOTIDE SEQUENCE [LARGE SCALE GENOMIC DNA]</scope>
    <source>
        <strain evidence="2 4">FDAARGOS_877</strain>
    </source>
</reference>
<dbReference type="GeneID" id="75213869"/>
<accession>A0AA47E738</accession>
<evidence type="ECO:0000313" key="5">
    <source>
        <dbReference type="Proteomes" id="UP001164632"/>
    </source>
</evidence>
<sequence>MFKSSLRRDIVLVLLVKVAILITIKNIWFDAPSIPENGSVRVAEHLLDKRDANPEGGPR</sequence>
<keyword evidence="1" id="KW-1133">Transmembrane helix</keyword>
<dbReference type="NCBIfam" id="NF045611">
    <property type="entry name" value="small_CydP"/>
    <property type="match status" value="1"/>
</dbReference>
<protein>
    <submittedName>
        <fullName evidence="3">Uncharacterized protein</fullName>
    </submittedName>
</protein>
<dbReference type="EMBL" id="CP065720">
    <property type="protein sequence ID" value="QPT16040.1"/>
    <property type="molecule type" value="Genomic_DNA"/>
</dbReference>
<feature type="transmembrane region" description="Helical" evidence="1">
    <location>
        <begin position="12"/>
        <end position="29"/>
    </location>
</feature>
<dbReference type="InterPro" id="IPR054636">
    <property type="entry name" value="CydP"/>
</dbReference>
<proteinExistence type="predicted"/>
<dbReference type="Proteomes" id="UP001164632">
    <property type="component" value="Chromosome"/>
</dbReference>